<dbReference type="InterPro" id="IPR011050">
    <property type="entry name" value="Pectin_lyase_fold/virulence"/>
</dbReference>
<name>A0A2I7RNJ3_9CAUD</name>
<accession>A0A2I7RNJ3</accession>
<evidence type="ECO:0000259" key="4">
    <source>
        <dbReference type="Pfam" id="PF12708"/>
    </source>
</evidence>
<dbReference type="InterPro" id="IPR012334">
    <property type="entry name" value="Pectin_lyas_fold"/>
</dbReference>
<dbReference type="EMBL" id="MG592573">
    <property type="protein sequence ID" value="AUR95216.1"/>
    <property type="molecule type" value="Genomic_DNA"/>
</dbReference>
<comment type="subcellular location">
    <subcellularLocation>
        <location evidence="1">Virion</location>
    </subcellularLocation>
</comment>
<dbReference type="GO" id="GO:0051701">
    <property type="term" value="P:biological process involved in interaction with host"/>
    <property type="evidence" value="ECO:0007669"/>
    <property type="project" value="UniProtKB-ARBA"/>
</dbReference>
<keyword evidence="2" id="KW-0946">Virion</keyword>
<dbReference type="Pfam" id="PF12708">
    <property type="entry name" value="Pect-lyase_RHGA_epim"/>
    <property type="match status" value="1"/>
</dbReference>
<gene>
    <name evidence="5" type="ORF">NVP1202O_38</name>
</gene>
<feature type="domain" description="Rhamnogalacturonase A/B/Epimerase-like pectate lyase" evidence="4">
    <location>
        <begin position="371"/>
        <end position="445"/>
    </location>
</feature>
<proteinExistence type="predicted"/>
<organism evidence="5 6">
    <name type="scientific">Vibrio phage 1.202.O._10N.222.45.E8</name>
    <dbReference type="NCBI Taxonomy" id="1881262"/>
    <lineage>
        <taxon>Viruses</taxon>
        <taxon>Duplodnaviria</taxon>
        <taxon>Heunggongvirae</taxon>
        <taxon>Uroviricota</taxon>
        <taxon>Caudoviricetes</taxon>
        <taxon>Peduoviridae</taxon>
        <taxon>Canoevirus</taxon>
        <taxon>Canoevirus canoe</taxon>
    </lineage>
</organism>
<sequence>MANVSDKSILTAAGKALLAQLNAEEKALVIDKMIFANVPNRPEYPQPDDVVPTDNVVHQAAVEQRGRLSEDSVIYSTTLASNEGPFEFNWTGAYCSEYGVLVTIDHHSLTPKTVDEPGVSGNTLVRSVVLEYKDIAEITNITVDASTWQYNATPRMKKMDDDVAQANIDQNGKDWFIEEGFLVTPQASAFSIKAGAGYVSGNRVALEFDRSIQVPNKPSFIYIDAHREGTPTGEQVTLFDFVVSAEEKDDYIDSSTGKDVAHFICKIAQVLGDGSVSDLRLEGESAGKDWVSGNFNQVFQSVSSLKKAEVKAGTLVQTISYHDGWAAKLRHPVGGGLYFITEVNSVPALDGKFDFHVGNGLAAVLTKSSVLNVYQAGAYGDKSYDDQPIIQHVLDYAESNNKRVVEVPDGHYSLYSTLSVPRSVQLIGNGCETWTHDEGTVFWGEHNDVIVMVGRENMPSTYRNRGMHIEAFKVVGRDMVGCGVSTPRTSKNSERPSAYNWSARRVVVKQSLVGFQYDSTWHVQADQCVALDCDIGHRYQGIGGTSSNFNGLLAYSTRKGYEFLGDGWTYSSWNSCGSDGSEIALDLKGGSFRGSSFRNFGFENTSRIGLLIDNSNAIAIFDGLNIGIHDNPSVTMISVNSAELVKLNDVRCTSSVLNQCRFISINQIGSLGRVVFDNLSLYSGNGGDVGDIYHEKVMLRDSNIDGVKYTHAVGGLDGKDSSLVGYTSSDQNKSNLAVIATHILAQADVDGASRYLTGLPVFDTSNIPDFETVKFTNVGGGEFGFRTEEYTAGTGIVRNPTLSPTTTVRLTTPGDYVVFQKRPDGKLYEIEKFVV</sequence>
<evidence type="ECO:0000256" key="1">
    <source>
        <dbReference type="ARBA" id="ARBA00004328"/>
    </source>
</evidence>
<evidence type="ECO:0000259" key="3">
    <source>
        <dbReference type="Pfam" id="PF12571"/>
    </source>
</evidence>
<dbReference type="SUPFAM" id="SSF51126">
    <property type="entry name" value="Pectin lyase-like"/>
    <property type="match status" value="1"/>
</dbReference>
<dbReference type="InterPro" id="IPR022225">
    <property type="entry name" value="Phage_tail_fibre_N"/>
</dbReference>
<dbReference type="InterPro" id="IPR024535">
    <property type="entry name" value="RHGA/B-epi-like_pectate_lyase"/>
</dbReference>
<dbReference type="Gene3D" id="2.160.20.10">
    <property type="entry name" value="Single-stranded right-handed beta-helix, Pectin lyase-like"/>
    <property type="match status" value="1"/>
</dbReference>
<feature type="domain" description="Phage tail fibre protein N-terminal" evidence="3">
    <location>
        <begin position="8"/>
        <end position="147"/>
    </location>
</feature>
<protein>
    <submittedName>
        <fullName evidence="5">Tail fiber protein</fullName>
    </submittedName>
</protein>
<dbReference type="GO" id="GO:0019058">
    <property type="term" value="P:viral life cycle"/>
    <property type="evidence" value="ECO:0007669"/>
    <property type="project" value="UniProtKB-ARBA"/>
</dbReference>
<evidence type="ECO:0000256" key="2">
    <source>
        <dbReference type="ARBA" id="ARBA00022844"/>
    </source>
</evidence>
<evidence type="ECO:0000313" key="6">
    <source>
        <dbReference type="Proteomes" id="UP000266567"/>
    </source>
</evidence>
<dbReference type="Proteomes" id="UP000266567">
    <property type="component" value="Segment"/>
</dbReference>
<evidence type="ECO:0000313" key="5">
    <source>
        <dbReference type="EMBL" id="AUR95216.1"/>
    </source>
</evidence>
<dbReference type="Pfam" id="PF12571">
    <property type="entry name" value="Phage_tail_fib"/>
    <property type="match status" value="1"/>
</dbReference>
<reference evidence="5 6" key="1">
    <citation type="submission" date="2017-11" db="EMBL/GenBank/DDBJ databases">
        <title>A major lineage of nontailed dsDNA viruses as unrecognized killers of marine bacteria.</title>
        <authorList>
            <person name="Kauffman K.M."/>
            <person name="Hussain F.A."/>
            <person name="Yang J."/>
            <person name="Arevalo P."/>
            <person name="Brown J.M."/>
            <person name="Chang W.K."/>
            <person name="VanInsberghe D."/>
            <person name="Elsherbini J."/>
            <person name="Cutler M.B."/>
            <person name="Kelly L."/>
            <person name="Polz M.F."/>
        </authorList>
    </citation>
    <scope>NUCLEOTIDE SEQUENCE [LARGE SCALE GENOMIC DNA]</scope>
</reference>
<dbReference type="GO" id="GO:0044423">
    <property type="term" value="C:virion component"/>
    <property type="evidence" value="ECO:0007669"/>
    <property type="project" value="UniProtKB-KW"/>
</dbReference>
<keyword evidence="6" id="KW-1185">Reference proteome</keyword>